<dbReference type="InterPro" id="IPR020847">
    <property type="entry name" value="AP_endonuclease_F1_BS"/>
</dbReference>
<keyword evidence="3" id="KW-0479">Metal-binding</keyword>
<dbReference type="InterPro" id="IPR005135">
    <property type="entry name" value="Endo/exonuclease/phosphatase"/>
</dbReference>
<dbReference type="InterPro" id="IPR004808">
    <property type="entry name" value="AP_endonuc_1"/>
</dbReference>
<organism evidence="7">
    <name type="scientific">marine metagenome</name>
    <dbReference type="NCBI Taxonomy" id="408172"/>
    <lineage>
        <taxon>unclassified sequences</taxon>
        <taxon>metagenomes</taxon>
        <taxon>ecological metagenomes</taxon>
    </lineage>
</organism>
<dbReference type="Gene3D" id="3.60.10.10">
    <property type="entry name" value="Endonuclease/exonuclease/phosphatase"/>
    <property type="match status" value="1"/>
</dbReference>
<dbReference type="SUPFAM" id="SSF56219">
    <property type="entry name" value="DNase I-like"/>
    <property type="match status" value="1"/>
</dbReference>
<dbReference type="GO" id="GO:0008311">
    <property type="term" value="F:double-stranded DNA 3'-5' DNA exonuclease activity"/>
    <property type="evidence" value="ECO:0007669"/>
    <property type="project" value="InterPro"/>
</dbReference>
<proteinExistence type="inferred from homology"/>
<dbReference type="PANTHER" id="PTHR43250">
    <property type="entry name" value="EXODEOXYRIBONUCLEASE III"/>
    <property type="match status" value="1"/>
</dbReference>
<reference evidence="7" key="1">
    <citation type="submission" date="2018-05" db="EMBL/GenBank/DDBJ databases">
        <authorList>
            <person name="Lanie J.A."/>
            <person name="Ng W.-L."/>
            <person name="Kazmierczak K.M."/>
            <person name="Andrzejewski T.M."/>
            <person name="Davidsen T.M."/>
            <person name="Wayne K.J."/>
            <person name="Tettelin H."/>
            <person name="Glass J.I."/>
            <person name="Rusch D."/>
            <person name="Podicherti R."/>
            <person name="Tsui H.-C.T."/>
            <person name="Winkler M.E."/>
        </authorList>
    </citation>
    <scope>NUCLEOTIDE SEQUENCE</scope>
</reference>
<dbReference type="GO" id="GO:0003677">
    <property type="term" value="F:DNA binding"/>
    <property type="evidence" value="ECO:0007669"/>
    <property type="project" value="InterPro"/>
</dbReference>
<evidence type="ECO:0000256" key="5">
    <source>
        <dbReference type="ARBA" id="ARBA00022842"/>
    </source>
</evidence>
<dbReference type="GO" id="GO:0046872">
    <property type="term" value="F:metal ion binding"/>
    <property type="evidence" value="ECO:0007669"/>
    <property type="project" value="UniProtKB-KW"/>
</dbReference>
<dbReference type="InterPro" id="IPR037493">
    <property type="entry name" value="ExoIII-like"/>
</dbReference>
<dbReference type="InterPro" id="IPR036691">
    <property type="entry name" value="Endo/exonu/phosph_ase_sf"/>
</dbReference>
<evidence type="ECO:0000313" key="7">
    <source>
        <dbReference type="EMBL" id="SVB51691.1"/>
    </source>
</evidence>
<evidence type="ECO:0000256" key="3">
    <source>
        <dbReference type="ARBA" id="ARBA00022723"/>
    </source>
</evidence>
<feature type="non-terminal residue" evidence="7">
    <location>
        <position position="186"/>
    </location>
</feature>
<dbReference type="Pfam" id="PF03372">
    <property type="entry name" value="Exo_endo_phos"/>
    <property type="match status" value="1"/>
</dbReference>
<keyword evidence="5" id="KW-0460">Magnesium</keyword>
<feature type="domain" description="Endonuclease/exonuclease/phosphatase" evidence="6">
    <location>
        <begin position="5"/>
        <end position="169"/>
    </location>
</feature>
<comment type="cofactor">
    <cofactor evidence="1">
        <name>Mg(2+)</name>
        <dbReference type="ChEBI" id="CHEBI:18420"/>
    </cofactor>
</comment>
<comment type="similarity">
    <text evidence="2">Belongs to the DNA repair enzymes AP/ExoA family.</text>
</comment>
<dbReference type="AlphaFoldDB" id="A0A382ENY9"/>
<name>A0A382ENY9_9ZZZZ</name>
<evidence type="ECO:0000256" key="4">
    <source>
        <dbReference type="ARBA" id="ARBA00022801"/>
    </source>
</evidence>
<accession>A0A382ENY9</accession>
<dbReference type="EMBL" id="UINC01045211">
    <property type="protein sequence ID" value="SVB51691.1"/>
    <property type="molecule type" value="Genomic_DNA"/>
</dbReference>
<sequence>MKISTWNVNSIRARIENIKKYLKSNSPDIILLQEIKTEEQNYPFDDLKELGYISYVNGQKSYNGVSILSKKKLNEINTDLPGDKIKQSRFISTEINIKNKKVDLINIYAPNGNPIDTEKYFYKLDWLDLLIKFIEKKSKEERSIILAGDFNIIPEDVDVYSPEQYLNDALFRLEVRKKFRKLINLG</sequence>
<dbReference type="GO" id="GO:0006281">
    <property type="term" value="P:DNA repair"/>
    <property type="evidence" value="ECO:0007669"/>
    <property type="project" value="InterPro"/>
</dbReference>
<dbReference type="GO" id="GO:0004519">
    <property type="term" value="F:endonuclease activity"/>
    <property type="evidence" value="ECO:0007669"/>
    <property type="project" value="InterPro"/>
</dbReference>
<dbReference type="PANTHER" id="PTHR43250:SF2">
    <property type="entry name" value="EXODEOXYRIBONUCLEASE III"/>
    <property type="match status" value="1"/>
</dbReference>
<protein>
    <recommendedName>
        <fullName evidence="6">Endonuclease/exonuclease/phosphatase domain-containing protein</fullName>
    </recommendedName>
</protein>
<dbReference type="PROSITE" id="PS51435">
    <property type="entry name" value="AP_NUCLEASE_F1_4"/>
    <property type="match status" value="1"/>
</dbReference>
<gene>
    <name evidence="7" type="ORF">METZ01_LOCUS204545</name>
</gene>
<evidence type="ECO:0000256" key="2">
    <source>
        <dbReference type="ARBA" id="ARBA00007092"/>
    </source>
</evidence>
<dbReference type="NCBIfam" id="TIGR00633">
    <property type="entry name" value="xth"/>
    <property type="match status" value="1"/>
</dbReference>
<evidence type="ECO:0000256" key="1">
    <source>
        <dbReference type="ARBA" id="ARBA00001946"/>
    </source>
</evidence>
<dbReference type="PROSITE" id="PS00726">
    <property type="entry name" value="AP_NUCLEASE_F1_1"/>
    <property type="match status" value="1"/>
</dbReference>
<keyword evidence="4" id="KW-0378">Hydrolase</keyword>
<evidence type="ECO:0000259" key="6">
    <source>
        <dbReference type="Pfam" id="PF03372"/>
    </source>
</evidence>